<accession>A0A2I0KDH2</accession>
<name>A0A2I0KDH2_PUNGR</name>
<dbReference type="PANTHER" id="PTHR33116:SF80">
    <property type="entry name" value="REVERSE TRANSCRIPTASE ZINC-BINDING DOMAIN-CONTAINING PROTEIN"/>
    <property type="match status" value="1"/>
</dbReference>
<reference evidence="2 3" key="1">
    <citation type="submission" date="2017-11" db="EMBL/GenBank/DDBJ databases">
        <title>De-novo sequencing of pomegranate (Punica granatum L.) genome.</title>
        <authorList>
            <person name="Akparov Z."/>
            <person name="Amiraslanov A."/>
            <person name="Hajiyeva S."/>
            <person name="Abbasov M."/>
            <person name="Kaur K."/>
            <person name="Hamwieh A."/>
            <person name="Solovyev V."/>
            <person name="Salamov A."/>
            <person name="Braich B."/>
            <person name="Kosarev P."/>
            <person name="Mahmoud A."/>
            <person name="Hajiyev E."/>
            <person name="Babayeva S."/>
            <person name="Izzatullayeva V."/>
            <person name="Mammadov A."/>
            <person name="Mammadov A."/>
            <person name="Sharifova S."/>
            <person name="Ojaghi J."/>
            <person name="Eynullazada K."/>
            <person name="Bayramov B."/>
            <person name="Abdulazimova A."/>
            <person name="Shahmuradov I."/>
        </authorList>
    </citation>
    <scope>NUCLEOTIDE SEQUENCE [LARGE SCALE GENOMIC DNA]</scope>
    <source>
        <strain evidence="3">cv. AG2017</strain>
        <tissue evidence="2">Leaf</tissue>
    </source>
</reference>
<dbReference type="PANTHER" id="PTHR33116">
    <property type="entry name" value="REVERSE TRANSCRIPTASE ZINC-BINDING DOMAIN-CONTAINING PROTEIN-RELATED-RELATED"/>
    <property type="match status" value="1"/>
</dbReference>
<dbReference type="SUPFAM" id="SSF56672">
    <property type="entry name" value="DNA/RNA polymerases"/>
    <property type="match status" value="1"/>
</dbReference>
<gene>
    <name evidence="2" type="ORF">CRG98_013052</name>
</gene>
<keyword evidence="3" id="KW-1185">Reference proteome</keyword>
<dbReference type="InterPro" id="IPR000477">
    <property type="entry name" value="RT_dom"/>
</dbReference>
<dbReference type="AlphaFoldDB" id="A0A2I0KDH2"/>
<sequence length="243" mass="27113">MGIPPTFLRWIKGCITSPYFSVAINGSLAGYFAGQRGLRQGDLLSPYLFVIAMEVFSNLLNTAADEGRVSFHPRCKSIKLTHLCFADDLLLFTNGSKESLIAILDVMNTFYNWSGLKLNSEKSEIFTGGIDEEGVSELVNCSGFNRDTLPVRYLGIPLVSGKLSLKNCEALTERIVKRIRSWSVKHLSYAGRVQLINSVLFSMASYWCSHFILPKKVIKMVQQKCRSFLWKGLEQHSGGGKVS</sequence>
<evidence type="ECO:0000313" key="3">
    <source>
        <dbReference type="Proteomes" id="UP000233551"/>
    </source>
</evidence>
<organism evidence="2 3">
    <name type="scientific">Punica granatum</name>
    <name type="common">Pomegranate</name>
    <dbReference type="NCBI Taxonomy" id="22663"/>
    <lineage>
        <taxon>Eukaryota</taxon>
        <taxon>Viridiplantae</taxon>
        <taxon>Streptophyta</taxon>
        <taxon>Embryophyta</taxon>
        <taxon>Tracheophyta</taxon>
        <taxon>Spermatophyta</taxon>
        <taxon>Magnoliopsida</taxon>
        <taxon>eudicotyledons</taxon>
        <taxon>Gunneridae</taxon>
        <taxon>Pentapetalae</taxon>
        <taxon>rosids</taxon>
        <taxon>malvids</taxon>
        <taxon>Myrtales</taxon>
        <taxon>Lythraceae</taxon>
        <taxon>Punica</taxon>
    </lineage>
</organism>
<dbReference type="EMBL" id="PGOL01000669">
    <property type="protein sequence ID" value="PKI66568.1"/>
    <property type="molecule type" value="Genomic_DNA"/>
</dbReference>
<dbReference type="InterPro" id="IPR043502">
    <property type="entry name" value="DNA/RNA_pol_sf"/>
</dbReference>
<evidence type="ECO:0000259" key="1">
    <source>
        <dbReference type="PROSITE" id="PS50878"/>
    </source>
</evidence>
<protein>
    <recommendedName>
        <fullName evidence="1">Reverse transcriptase domain-containing protein</fullName>
    </recommendedName>
</protein>
<feature type="domain" description="Reverse transcriptase" evidence="1">
    <location>
        <begin position="1"/>
        <end position="158"/>
    </location>
</feature>
<proteinExistence type="predicted"/>
<dbReference type="Proteomes" id="UP000233551">
    <property type="component" value="Unassembled WGS sequence"/>
</dbReference>
<evidence type="ECO:0000313" key="2">
    <source>
        <dbReference type="EMBL" id="PKI66568.1"/>
    </source>
</evidence>
<dbReference type="STRING" id="22663.A0A2I0KDH2"/>
<comment type="caution">
    <text evidence="2">The sequence shown here is derived from an EMBL/GenBank/DDBJ whole genome shotgun (WGS) entry which is preliminary data.</text>
</comment>
<dbReference type="Pfam" id="PF00078">
    <property type="entry name" value="RVT_1"/>
    <property type="match status" value="1"/>
</dbReference>
<dbReference type="PROSITE" id="PS50878">
    <property type="entry name" value="RT_POL"/>
    <property type="match status" value="1"/>
</dbReference>